<name>A0A829W922_9FIRM</name>
<accession>A0A829W922</accession>
<reference evidence="1 2" key="1">
    <citation type="submission" date="2019-06" db="EMBL/GenBank/DDBJ databases">
        <title>Draft genome sequence of [Clostridium] clostridioforme NBRC 113352.</title>
        <authorList>
            <person name="Miura T."/>
            <person name="Furukawa M."/>
            <person name="Shimamura M."/>
            <person name="Ohyama Y."/>
            <person name="Yamazoe A."/>
            <person name="Kawasaki H."/>
        </authorList>
    </citation>
    <scope>NUCLEOTIDE SEQUENCE [LARGE SCALE GENOMIC DNA]</scope>
    <source>
        <strain evidence="1 2">NBRC 113352</strain>
    </source>
</reference>
<dbReference type="EMBL" id="BJLB01000001">
    <property type="protein sequence ID" value="GEA37848.1"/>
    <property type="molecule type" value="Genomic_DNA"/>
</dbReference>
<comment type="caution">
    <text evidence="1">The sequence shown here is derived from an EMBL/GenBank/DDBJ whole genome shotgun (WGS) entry which is preliminary data.</text>
</comment>
<sequence length="118" mass="12912">MPVYMSGKEDIWEKACQITTRRGLKADSHCVGIREAEEALAHIREWDFSHVDNRYSEEACPGITGKSSCLGTGIIFWTWTQGEANFCFHWAIHTAGPALPRQPSQCGAVSKGSGAVGN</sequence>
<protein>
    <submittedName>
        <fullName evidence="1">Uncharacterized protein</fullName>
    </submittedName>
</protein>
<organism evidence="1 2">
    <name type="scientific">Enterocloster clostridioformis</name>
    <dbReference type="NCBI Taxonomy" id="1531"/>
    <lineage>
        <taxon>Bacteria</taxon>
        <taxon>Bacillati</taxon>
        <taxon>Bacillota</taxon>
        <taxon>Clostridia</taxon>
        <taxon>Lachnospirales</taxon>
        <taxon>Lachnospiraceae</taxon>
        <taxon>Enterocloster</taxon>
    </lineage>
</organism>
<gene>
    <name evidence="1" type="ORF">Ccl03g_35610</name>
</gene>
<proteinExistence type="predicted"/>
<evidence type="ECO:0000313" key="1">
    <source>
        <dbReference type="EMBL" id="GEA37848.1"/>
    </source>
</evidence>
<dbReference type="AlphaFoldDB" id="A0A829W922"/>
<dbReference type="Proteomes" id="UP000315200">
    <property type="component" value="Unassembled WGS sequence"/>
</dbReference>
<evidence type="ECO:0000313" key="2">
    <source>
        <dbReference type="Proteomes" id="UP000315200"/>
    </source>
</evidence>